<organism evidence="3 4">
    <name type="scientific">Bizionia arctica</name>
    <dbReference type="NCBI Taxonomy" id="1495645"/>
    <lineage>
        <taxon>Bacteria</taxon>
        <taxon>Pseudomonadati</taxon>
        <taxon>Bacteroidota</taxon>
        <taxon>Flavobacteriia</taxon>
        <taxon>Flavobacteriales</taxon>
        <taxon>Flavobacteriaceae</taxon>
        <taxon>Bizionia</taxon>
    </lineage>
</organism>
<evidence type="ECO:0000259" key="2">
    <source>
        <dbReference type="Pfam" id="PF00535"/>
    </source>
</evidence>
<dbReference type="CDD" id="cd00761">
    <property type="entry name" value="Glyco_tranf_GTA_type"/>
    <property type="match status" value="1"/>
</dbReference>
<dbReference type="Pfam" id="PF00535">
    <property type="entry name" value="Glycos_transf_2"/>
    <property type="match status" value="1"/>
</dbReference>
<gene>
    <name evidence="3" type="ORF">GCM10010976_25060</name>
</gene>
<reference evidence="3" key="1">
    <citation type="journal article" date="2014" name="Int. J. Syst. Evol. Microbiol.">
        <title>Complete genome sequence of Corynebacterium casei LMG S-19264T (=DSM 44701T), isolated from a smear-ripened cheese.</title>
        <authorList>
            <consortium name="US DOE Joint Genome Institute (JGI-PGF)"/>
            <person name="Walter F."/>
            <person name="Albersmeier A."/>
            <person name="Kalinowski J."/>
            <person name="Ruckert C."/>
        </authorList>
    </citation>
    <scope>NUCLEOTIDE SEQUENCE</scope>
    <source>
        <strain evidence="3">CGMCC 1.12751</strain>
    </source>
</reference>
<name>A0A917LSG1_9FLAO</name>
<keyword evidence="1" id="KW-0472">Membrane</keyword>
<keyword evidence="4" id="KW-1185">Reference proteome</keyword>
<feature type="transmembrane region" description="Helical" evidence="1">
    <location>
        <begin position="403"/>
        <end position="423"/>
    </location>
</feature>
<dbReference type="InterPro" id="IPR001173">
    <property type="entry name" value="Glyco_trans_2-like"/>
</dbReference>
<sequence>MPFKFLNYLQPTHYFTLLKENGTSVYPIVENLSIDIINQLQPDKHYRSEEGMAYDLSWQAVQKGYIGNAKTYQKFVKVPLEDEYLFIRKYFHQAWVVYVLLLRLISFKNPYHELKAFYCTRDTKRSHYLQSPIQDREWAGFQSKLLESNPKVTVVIPTLNRYIYLKDVLEDLEKQDYKNFEVIVVDQSEPFQEDFYKTFQLDLQVHYQEEKALWLARNNAIKQAKGDYLLLFDDDSRVDTHWISNHLKCLDYFKADLSSGVSISKVGAEVPANYSFFRISDQLDTGNVLIKKQVFKTIGLFDRQFEKQRMGDGEFGLRAYLKGYLNVSNPHAGRLHLKVDSGGLREMGSWDAFRTKKWFAPRPIPSVLYYFRTYYGNTAARWALLRTIPISVMPYQFKKSKPMLILGVFVSLLLLPLVLFQVFKSWRLASKKLEEGAMIEYLNK</sequence>
<protein>
    <recommendedName>
        <fullName evidence="2">Glycosyltransferase 2-like domain-containing protein</fullName>
    </recommendedName>
</protein>
<keyword evidence="1" id="KW-1133">Transmembrane helix</keyword>
<comment type="caution">
    <text evidence="3">The sequence shown here is derived from an EMBL/GenBank/DDBJ whole genome shotgun (WGS) entry which is preliminary data.</text>
</comment>
<feature type="domain" description="Glycosyltransferase 2-like" evidence="2">
    <location>
        <begin position="153"/>
        <end position="263"/>
    </location>
</feature>
<keyword evidence="1" id="KW-0812">Transmembrane</keyword>
<dbReference type="Gene3D" id="3.90.550.10">
    <property type="entry name" value="Spore Coat Polysaccharide Biosynthesis Protein SpsA, Chain A"/>
    <property type="match status" value="1"/>
</dbReference>
<dbReference type="Proteomes" id="UP000625976">
    <property type="component" value="Unassembled WGS sequence"/>
</dbReference>
<accession>A0A917LSG1</accession>
<evidence type="ECO:0000256" key="1">
    <source>
        <dbReference type="SAM" id="Phobius"/>
    </source>
</evidence>
<proteinExistence type="predicted"/>
<dbReference type="EMBL" id="BMFQ01000003">
    <property type="protein sequence ID" value="GGG52979.1"/>
    <property type="molecule type" value="Genomic_DNA"/>
</dbReference>
<dbReference type="PANTHER" id="PTHR43685">
    <property type="entry name" value="GLYCOSYLTRANSFERASE"/>
    <property type="match status" value="1"/>
</dbReference>
<dbReference type="AlphaFoldDB" id="A0A917LSG1"/>
<dbReference type="RefSeq" id="WP_188465393.1">
    <property type="nucleotide sequence ID" value="NZ_BMFQ01000003.1"/>
</dbReference>
<dbReference type="InterPro" id="IPR050834">
    <property type="entry name" value="Glycosyltransf_2"/>
</dbReference>
<evidence type="ECO:0000313" key="4">
    <source>
        <dbReference type="Proteomes" id="UP000625976"/>
    </source>
</evidence>
<dbReference type="PANTHER" id="PTHR43685:SF2">
    <property type="entry name" value="GLYCOSYLTRANSFERASE 2-LIKE DOMAIN-CONTAINING PROTEIN"/>
    <property type="match status" value="1"/>
</dbReference>
<dbReference type="SUPFAM" id="SSF53448">
    <property type="entry name" value="Nucleotide-diphospho-sugar transferases"/>
    <property type="match status" value="1"/>
</dbReference>
<dbReference type="InterPro" id="IPR029044">
    <property type="entry name" value="Nucleotide-diphossugar_trans"/>
</dbReference>
<reference evidence="3" key="2">
    <citation type="submission" date="2020-09" db="EMBL/GenBank/DDBJ databases">
        <authorList>
            <person name="Sun Q."/>
            <person name="Zhou Y."/>
        </authorList>
    </citation>
    <scope>NUCLEOTIDE SEQUENCE</scope>
    <source>
        <strain evidence="3">CGMCC 1.12751</strain>
    </source>
</reference>
<evidence type="ECO:0000313" key="3">
    <source>
        <dbReference type="EMBL" id="GGG52979.1"/>
    </source>
</evidence>